<keyword evidence="3" id="KW-1185">Reference proteome</keyword>
<evidence type="ECO:0000313" key="3">
    <source>
        <dbReference type="Proteomes" id="UP000075920"/>
    </source>
</evidence>
<organism evidence="2 3">
    <name type="scientific">Anopheles minimus</name>
    <dbReference type="NCBI Taxonomy" id="112268"/>
    <lineage>
        <taxon>Eukaryota</taxon>
        <taxon>Metazoa</taxon>
        <taxon>Ecdysozoa</taxon>
        <taxon>Arthropoda</taxon>
        <taxon>Hexapoda</taxon>
        <taxon>Insecta</taxon>
        <taxon>Pterygota</taxon>
        <taxon>Neoptera</taxon>
        <taxon>Endopterygota</taxon>
        <taxon>Diptera</taxon>
        <taxon>Nematocera</taxon>
        <taxon>Culicoidea</taxon>
        <taxon>Culicidae</taxon>
        <taxon>Anophelinae</taxon>
        <taxon>Anopheles</taxon>
    </lineage>
</organism>
<dbReference type="Proteomes" id="UP000075920">
    <property type="component" value="Unassembled WGS sequence"/>
</dbReference>
<reference evidence="2" key="2">
    <citation type="submission" date="2020-05" db="UniProtKB">
        <authorList>
            <consortium name="EnsemblMetazoa"/>
        </authorList>
    </citation>
    <scope>IDENTIFICATION</scope>
    <source>
        <strain evidence="2">MINIMUS1</strain>
    </source>
</reference>
<accession>A0A182VT87</accession>
<evidence type="ECO:0000313" key="2">
    <source>
        <dbReference type="EnsemblMetazoa" id="AMIN001277-PA"/>
    </source>
</evidence>
<proteinExistence type="predicted"/>
<name>A0A182VT87_9DIPT</name>
<dbReference type="VEuPathDB" id="VectorBase:AMIN001277"/>
<feature type="signal peptide" evidence="1">
    <location>
        <begin position="1"/>
        <end position="35"/>
    </location>
</feature>
<sequence>MQTGGASVVVATDGRSLLPLILLALLLLTLSPSASMNVVSAIPRRQLDRRQTSSQRKPSVTSASRCTDCCCSRERTLLQRQLDSNVRHSITDTASFDKRSSMRCDSVR</sequence>
<protein>
    <recommendedName>
        <fullName evidence="4">Secreted protein</fullName>
    </recommendedName>
</protein>
<dbReference type="AlphaFoldDB" id="A0A182VT87"/>
<reference evidence="3" key="1">
    <citation type="submission" date="2013-03" db="EMBL/GenBank/DDBJ databases">
        <title>The Genome Sequence of Anopheles minimus MINIMUS1.</title>
        <authorList>
            <consortium name="The Broad Institute Genomics Platform"/>
            <person name="Neafsey D.E."/>
            <person name="Walton C."/>
            <person name="Walker B."/>
            <person name="Young S.K."/>
            <person name="Zeng Q."/>
            <person name="Gargeya S."/>
            <person name="Fitzgerald M."/>
            <person name="Haas B."/>
            <person name="Abouelleil A."/>
            <person name="Allen A.W."/>
            <person name="Alvarado L."/>
            <person name="Arachchi H.M."/>
            <person name="Berlin A.M."/>
            <person name="Chapman S.B."/>
            <person name="Gainer-Dewar J."/>
            <person name="Goldberg J."/>
            <person name="Griggs A."/>
            <person name="Gujja S."/>
            <person name="Hansen M."/>
            <person name="Howarth C."/>
            <person name="Imamovic A."/>
            <person name="Ireland A."/>
            <person name="Larimer J."/>
            <person name="McCowan C."/>
            <person name="Murphy C."/>
            <person name="Pearson M."/>
            <person name="Poon T.W."/>
            <person name="Priest M."/>
            <person name="Roberts A."/>
            <person name="Saif S."/>
            <person name="Shea T."/>
            <person name="Sisk P."/>
            <person name="Sykes S."/>
            <person name="Wortman J."/>
            <person name="Nusbaum C."/>
            <person name="Birren B."/>
        </authorList>
    </citation>
    <scope>NUCLEOTIDE SEQUENCE [LARGE SCALE GENOMIC DNA]</scope>
    <source>
        <strain evidence="3">MINIMUS1</strain>
    </source>
</reference>
<evidence type="ECO:0008006" key="4">
    <source>
        <dbReference type="Google" id="ProtNLM"/>
    </source>
</evidence>
<keyword evidence="1" id="KW-0732">Signal</keyword>
<feature type="chain" id="PRO_5008140329" description="Secreted protein" evidence="1">
    <location>
        <begin position="36"/>
        <end position="108"/>
    </location>
</feature>
<dbReference type="EnsemblMetazoa" id="AMIN001277-RA">
    <property type="protein sequence ID" value="AMIN001277-PA"/>
    <property type="gene ID" value="AMIN001277"/>
</dbReference>
<evidence type="ECO:0000256" key="1">
    <source>
        <dbReference type="SAM" id="SignalP"/>
    </source>
</evidence>